<feature type="domain" description="GS catalytic" evidence="6">
    <location>
        <begin position="113"/>
        <end position="460"/>
    </location>
</feature>
<dbReference type="PANTHER" id="PTHR43785">
    <property type="entry name" value="GAMMA-GLUTAMYLPUTRESCINE SYNTHETASE"/>
    <property type="match status" value="1"/>
</dbReference>
<dbReference type="SUPFAM" id="SSF54368">
    <property type="entry name" value="Glutamine synthetase, N-terminal domain"/>
    <property type="match status" value="1"/>
</dbReference>
<name>A0ABS3LNJ2_9PROT</name>
<dbReference type="Gene3D" id="3.30.590.10">
    <property type="entry name" value="Glutamine synthetase/guanido kinase, catalytic domain"/>
    <property type="match status" value="1"/>
</dbReference>
<comment type="caution">
    <text evidence="7">The sequence shown here is derived from an EMBL/GenBank/DDBJ whole genome shotgun (WGS) entry which is preliminary data.</text>
</comment>
<dbReference type="NCBIfam" id="TIGR03105">
    <property type="entry name" value="gln_synth_III"/>
    <property type="match status" value="1"/>
</dbReference>
<dbReference type="Gene3D" id="3.10.20.70">
    <property type="entry name" value="Glutamine synthetase, N-terminal domain"/>
    <property type="match status" value="1"/>
</dbReference>
<evidence type="ECO:0000259" key="6">
    <source>
        <dbReference type="PROSITE" id="PS51987"/>
    </source>
</evidence>
<evidence type="ECO:0000313" key="7">
    <source>
        <dbReference type="EMBL" id="MBO1328939.1"/>
    </source>
</evidence>
<organism evidence="7 8">
    <name type="scientific">Acetobacter suratthaniensis</name>
    <dbReference type="NCBI Taxonomy" id="1502841"/>
    <lineage>
        <taxon>Bacteria</taxon>
        <taxon>Pseudomonadati</taxon>
        <taxon>Pseudomonadota</taxon>
        <taxon>Alphaproteobacteria</taxon>
        <taxon>Acetobacterales</taxon>
        <taxon>Acetobacteraceae</taxon>
        <taxon>Acetobacter</taxon>
    </lineage>
</organism>
<reference evidence="7 8" key="1">
    <citation type="submission" date="2021-03" db="EMBL/GenBank/DDBJ databases">
        <title>The complete genome sequence of Acetobacter suratthaniensis TBRC 1719.</title>
        <authorList>
            <person name="Charoenyingcharoen P."/>
            <person name="Yukphan P."/>
        </authorList>
    </citation>
    <scope>NUCLEOTIDE SEQUENCE [LARGE SCALE GENOMIC DNA]</scope>
    <source>
        <strain evidence="7 8">TBRC 1719</strain>
    </source>
</reference>
<evidence type="ECO:0000313" key="8">
    <source>
        <dbReference type="Proteomes" id="UP000664399"/>
    </source>
</evidence>
<gene>
    <name evidence="7" type="primary">glnT</name>
    <name evidence="7" type="ORF">J2D75_10705</name>
</gene>
<dbReference type="SUPFAM" id="SSF55931">
    <property type="entry name" value="Glutamine synthetase/guanido kinase"/>
    <property type="match status" value="1"/>
</dbReference>
<dbReference type="InterPro" id="IPR027303">
    <property type="entry name" value="Gln_synth_gly_rich_site"/>
</dbReference>
<dbReference type="InterPro" id="IPR017536">
    <property type="entry name" value="Glutamine_synthetase_typeIII"/>
</dbReference>
<comment type="similarity">
    <text evidence="4 5">Belongs to the glutamine synthetase family.</text>
</comment>
<dbReference type="InterPro" id="IPR008146">
    <property type="entry name" value="Gln_synth_cat_dom"/>
</dbReference>
<comment type="cofactor">
    <cofactor evidence="1">
        <name>Mg(2+)</name>
        <dbReference type="ChEBI" id="CHEBI:18420"/>
    </cofactor>
</comment>
<evidence type="ECO:0000256" key="4">
    <source>
        <dbReference type="PROSITE-ProRule" id="PRU01331"/>
    </source>
</evidence>
<dbReference type="Proteomes" id="UP000664399">
    <property type="component" value="Unassembled WGS sequence"/>
</dbReference>
<dbReference type="RefSeq" id="WP_207854818.1">
    <property type="nucleotide sequence ID" value="NZ_JAFVMG010000012.1"/>
</dbReference>
<dbReference type="EMBL" id="JAFVMG010000012">
    <property type="protein sequence ID" value="MBO1328939.1"/>
    <property type="molecule type" value="Genomic_DNA"/>
</dbReference>
<evidence type="ECO:0000256" key="2">
    <source>
        <dbReference type="ARBA" id="ARBA00022598"/>
    </source>
</evidence>
<dbReference type="SMART" id="SM01230">
    <property type="entry name" value="Gln-synt_C"/>
    <property type="match status" value="1"/>
</dbReference>
<sequence>MTKQWMVNSSGQDVKSLMADMSERGIKYCIGAYVDIHGVQKGKVVPVDHLAHMAAGSERYTGYALDGLGQKPNEDELVSIPDLSHIVQLPWEPALAWIPADLSFKGKPYPLSTRVALKNQIEIARSMGFEFNLGIECEVFLLKPQADGSLVPSDSTDNLVKPCYDVQGFVNSFSWLDKVASCINDLGWDLYSFDHEDANGQFEFDFNYADALTTCDRLTFFRFMAKHYAKEEGLIATMMPKPFADKTGNGAHFNMSLADVKTGQNLFQCSPEEDPRGIGLTQLGYYFIGGILKHGRALCAAFAPTVNSYKRLVRRGAMSYFSWAPVFNSYGSNNRTNSVRVPAGGGRCESRNADGAVNPYLAAALVLAAGLEGIREKLDPGAPNEDNLYEISEQERAERGIEFLPQTLQEAVAAFDEDPFVESVLGAGLKAEFVRYKLEEWNSYHLSISPWEIERYASMF</sequence>
<dbReference type="PROSITE" id="PS51987">
    <property type="entry name" value="GS_CATALYTIC"/>
    <property type="match status" value="1"/>
</dbReference>
<evidence type="ECO:0000256" key="3">
    <source>
        <dbReference type="ARBA" id="ARBA00022842"/>
    </source>
</evidence>
<dbReference type="GO" id="GO:0004356">
    <property type="term" value="F:glutamine synthetase activity"/>
    <property type="evidence" value="ECO:0007669"/>
    <property type="project" value="UniProtKB-EC"/>
</dbReference>
<dbReference type="PANTHER" id="PTHR43785:SF12">
    <property type="entry name" value="TYPE-1 GLUTAMINE SYNTHETASE 2"/>
    <property type="match status" value="1"/>
</dbReference>
<keyword evidence="8" id="KW-1185">Reference proteome</keyword>
<evidence type="ECO:0000256" key="5">
    <source>
        <dbReference type="RuleBase" id="RU000384"/>
    </source>
</evidence>
<evidence type="ECO:0000256" key="1">
    <source>
        <dbReference type="ARBA" id="ARBA00001946"/>
    </source>
</evidence>
<keyword evidence="2 7" id="KW-0436">Ligase</keyword>
<proteinExistence type="inferred from homology"/>
<keyword evidence="3" id="KW-0460">Magnesium</keyword>
<dbReference type="EC" id="6.3.1.2" evidence="7"/>
<protein>
    <submittedName>
        <fullName evidence="7">Type III glutamate--ammonia ligase</fullName>
        <ecNumber evidence="7">6.3.1.2</ecNumber>
    </submittedName>
</protein>
<dbReference type="InterPro" id="IPR036651">
    <property type="entry name" value="Gln_synt_N_sf"/>
</dbReference>
<dbReference type="InterPro" id="IPR014746">
    <property type="entry name" value="Gln_synth/guanido_kin_cat_dom"/>
</dbReference>
<dbReference type="PROSITE" id="PS00181">
    <property type="entry name" value="GLNA_ATP"/>
    <property type="match status" value="1"/>
</dbReference>
<dbReference type="Pfam" id="PF00120">
    <property type="entry name" value="Gln-synt_C"/>
    <property type="match status" value="1"/>
</dbReference>
<accession>A0ABS3LNJ2</accession>